<evidence type="ECO:0000259" key="1">
    <source>
        <dbReference type="Pfam" id="PF17920"/>
    </source>
</evidence>
<gene>
    <name evidence="2" type="ORF">GCM10023171_32560</name>
</gene>
<dbReference type="Pfam" id="PF17920">
    <property type="entry name" value="TetR_C_16"/>
    <property type="match status" value="1"/>
</dbReference>
<protein>
    <recommendedName>
        <fullName evidence="1">Tetracyclin repressor-like C-terminal domain-containing protein</fullName>
    </recommendedName>
</protein>
<dbReference type="Gene3D" id="1.10.357.10">
    <property type="entry name" value="Tetracycline Repressor, domain 2"/>
    <property type="match status" value="1"/>
</dbReference>
<dbReference type="Proteomes" id="UP001500731">
    <property type="component" value="Unassembled WGS sequence"/>
</dbReference>
<dbReference type="InterPro" id="IPR041678">
    <property type="entry name" value="TetR_C_16"/>
</dbReference>
<proteinExistence type="predicted"/>
<sequence length="140" mass="15013">MSHTLVNYHFGSRDALVAAAGSLRAAPHDVIAMSRHDDGSIDLTRLAHGILAVWEHPVHGQRLATLARQLTSGGGSGASIAAYLQHAVFQPLVDEIGRDHARRLAAAIVGFIFGRYVLELPVFASLTREEAGALLLSMLR</sequence>
<name>A0ABP8PQQ1_9MICO</name>
<dbReference type="SUPFAM" id="SSF48498">
    <property type="entry name" value="Tetracyclin repressor-like, C-terminal domain"/>
    <property type="match status" value="1"/>
</dbReference>
<evidence type="ECO:0000313" key="2">
    <source>
        <dbReference type="EMBL" id="GAA4490301.1"/>
    </source>
</evidence>
<evidence type="ECO:0000313" key="3">
    <source>
        <dbReference type="Proteomes" id="UP001500731"/>
    </source>
</evidence>
<dbReference type="InterPro" id="IPR036271">
    <property type="entry name" value="Tet_transcr_reg_TetR-rel_C_sf"/>
</dbReference>
<comment type="caution">
    <text evidence="2">The sequence shown here is derived from an EMBL/GenBank/DDBJ whole genome shotgun (WGS) entry which is preliminary data.</text>
</comment>
<keyword evidence="3" id="KW-1185">Reference proteome</keyword>
<accession>A0ABP8PQQ1</accession>
<reference evidence="3" key="1">
    <citation type="journal article" date="2019" name="Int. J. Syst. Evol. Microbiol.">
        <title>The Global Catalogue of Microorganisms (GCM) 10K type strain sequencing project: providing services to taxonomists for standard genome sequencing and annotation.</title>
        <authorList>
            <consortium name="The Broad Institute Genomics Platform"/>
            <consortium name="The Broad Institute Genome Sequencing Center for Infectious Disease"/>
            <person name="Wu L."/>
            <person name="Ma J."/>
        </authorList>
    </citation>
    <scope>NUCLEOTIDE SEQUENCE [LARGE SCALE GENOMIC DNA]</scope>
    <source>
        <strain evidence="3">JCM 17839</strain>
    </source>
</reference>
<organism evidence="2 3">
    <name type="scientific">Microbacterium panaciterrae</name>
    <dbReference type="NCBI Taxonomy" id="985759"/>
    <lineage>
        <taxon>Bacteria</taxon>
        <taxon>Bacillati</taxon>
        <taxon>Actinomycetota</taxon>
        <taxon>Actinomycetes</taxon>
        <taxon>Micrococcales</taxon>
        <taxon>Microbacteriaceae</taxon>
        <taxon>Microbacterium</taxon>
    </lineage>
</organism>
<feature type="domain" description="Tetracyclin repressor-like C-terminal" evidence="1">
    <location>
        <begin position="44"/>
        <end position="135"/>
    </location>
</feature>
<dbReference type="EMBL" id="BAABGP010000022">
    <property type="protein sequence ID" value="GAA4490301.1"/>
    <property type="molecule type" value="Genomic_DNA"/>
</dbReference>